<reference evidence="2" key="2">
    <citation type="journal article" date="2022" name="Microb. Genom.">
        <title>A chromosome-scale genome assembly of the tomato pathogen Cladosporium fulvum reveals a compartmentalized genome architecture and the presence of a dispensable chromosome.</title>
        <authorList>
            <person name="Zaccaron A.Z."/>
            <person name="Chen L.H."/>
            <person name="Samaras A."/>
            <person name="Stergiopoulos I."/>
        </authorList>
    </citation>
    <scope>NUCLEOTIDE SEQUENCE</scope>
    <source>
        <strain evidence="2">Race5_Kim</strain>
    </source>
</reference>
<dbReference type="Proteomes" id="UP000756132">
    <property type="component" value="Chromosome 4"/>
</dbReference>
<dbReference type="GeneID" id="71985092"/>
<name>A0A9Q8LGF7_PASFU</name>
<reference evidence="2" key="1">
    <citation type="submission" date="2021-12" db="EMBL/GenBank/DDBJ databases">
        <authorList>
            <person name="Zaccaron A."/>
            <person name="Stergiopoulos I."/>
        </authorList>
    </citation>
    <scope>NUCLEOTIDE SEQUENCE</scope>
    <source>
        <strain evidence="2">Race5_Kim</strain>
    </source>
</reference>
<keyword evidence="3" id="KW-1185">Reference proteome</keyword>
<sequence>MSQQPESEITAHEEDVHMLDAVAQYRDGRLVEATEEQDWLDEQNAPVLEYRDEDSDDAELLARIGYDHETGVLDIQNPSVYHGDESSDEELSHRNAEGSDFWRDVVPDEAQFSKRMPAQDWALKHEKAARLFAETGEGNSMLQQDGGGDALIINAQSNQHGRITGEDFAWSGAAGSTTEPAEEVHGALVRWVRLRGREFRLRNTCPWLNVL</sequence>
<dbReference type="RefSeq" id="XP_047761532.1">
    <property type="nucleotide sequence ID" value="XM_047904362.1"/>
</dbReference>
<evidence type="ECO:0000313" key="3">
    <source>
        <dbReference type="Proteomes" id="UP000756132"/>
    </source>
</evidence>
<dbReference type="AlphaFoldDB" id="A0A9Q8LGF7"/>
<accession>A0A9Q8LGF7</accession>
<dbReference type="EMBL" id="CP090166">
    <property type="protein sequence ID" value="UJO17166.1"/>
    <property type="molecule type" value="Genomic_DNA"/>
</dbReference>
<evidence type="ECO:0000313" key="2">
    <source>
        <dbReference type="EMBL" id="UJO17166.1"/>
    </source>
</evidence>
<gene>
    <name evidence="2" type="ORF">CLAFUR5_05214</name>
</gene>
<proteinExistence type="predicted"/>
<dbReference type="KEGG" id="ffu:CLAFUR5_05214"/>
<feature type="region of interest" description="Disordered" evidence="1">
    <location>
        <begin position="77"/>
        <end position="99"/>
    </location>
</feature>
<organism evidence="2 3">
    <name type="scientific">Passalora fulva</name>
    <name type="common">Tomato leaf mold</name>
    <name type="synonym">Cladosporium fulvum</name>
    <dbReference type="NCBI Taxonomy" id="5499"/>
    <lineage>
        <taxon>Eukaryota</taxon>
        <taxon>Fungi</taxon>
        <taxon>Dikarya</taxon>
        <taxon>Ascomycota</taxon>
        <taxon>Pezizomycotina</taxon>
        <taxon>Dothideomycetes</taxon>
        <taxon>Dothideomycetidae</taxon>
        <taxon>Mycosphaerellales</taxon>
        <taxon>Mycosphaerellaceae</taxon>
        <taxon>Fulvia</taxon>
    </lineage>
</organism>
<evidence type="ECO:0000256" key="1">
    <source>
        <dbReference type="SAM" id="MobiDB-lite"/>
    </source>
</evidence>
<protein>
    <submittedName>
        <fullName evidence="2">Uncharacterized protein</fullName>
    </submittedName>
</protein>
<dbReference type="OrthoDB" id="10652125at2759"/>
<feature type="compositionally biased region" description="Basic and acidic residues" evidence="1">
    <location>
        <begin position="82"/>
        <end position="99"/>
    </location>
</feature>